<dbReference type="PANTHER" id="PTHR36834">
    <property type="entry name" value="MEMBRANE PROTEIN-RELATED"/>
    <property type="match status" value="1"/>
</dbReference>
<dbReference type="InterPro" id="IPR053150">
    <property type="entry name" value="Teicoplanin_resist-assoc"/>
</dbReference>
<dbReference type="EMBL" id="MNVO01000039">
    <property type="protein sequence ID" value="OIO32418.1"/>
    <property type="molecule type" value="Genomic_DNA"/>
</dbReference>
<keyword evidence="1" id="KW-1133">Transmembrane helix</keyword>
<protein>
    <recommendedName>
        <fullName evidence="2">VanZ-like domain-containing protein</fullName>
    </recommendedName>
</protein>
<feature type="transmembrane region" description="Helical" evidence="1">
    <location>
        <begin position="12"/>
        <end position="34"/>
    </location>
</feature>
<dbReference type="Pfam" id="PF04892">
    <property type="entry name" value="VanZ"/>
    <property type="match status" value="1"/>
</dbReference>
<keyword evidence="1" id="KW-0812">Transmembrane</keyword>
<dbReference type="InterPro" id="IPR006976">
    <property type="entry name" value="VanZ-like"/>
</dbReference>
<feature type="domain" description="VanZ-like" evidence="2">
    <location>
        <begin position="18"/>
        <end position="159"/>
    </location>
</feature>
<name>A0A1J4V5J7_9BACT</name>
<feature type="transmembrane region" description="Helical" evidence="1">
    <location>
        <begin position="78"/>
        <end position="101"/>
    </location>
</feature>
<accession>A0A1J4V5J7</accession>
<organism evidence="3 4">
    <name type="scientific">Candidatus Nomurabacteria bacterium CG1_02_47_685</name>
    <dbReference type="NCBI Taxonomy" id="1805282"/>
    <lineage>
        <taxon>Bacteria</taxon>
        <taxon>Candidatus Nomuraibacteriota</taxon>
    </lineage>
</organism>
<dbReference type="PANTHER" id="PTHR36834:SF1">
    <property type="entry name" value="INTEGRAL MEMBRANE PROTEIN"/>
    <property type="match status" value="1"/>
</dbReference>
<proteinExistence type="predicted"/>
<evidence type="ECO:0000313" key="3">
    <source>
        <dbReference type="EMBL" id="OIO32418.1"/>
    </source>
</evidence>
<gene>
    <name evidence="3" type="ORF">AUJ44_02425</name>
</gene>
<dbReference type="STRING" id="1805282.AUJ44_02425"/>
<feature type="transmembrane region" description="Helical" evidence="1">
    <location>
        <begin position="113"/>
        <end position="136"/>
    </location>
</feature>
<dbReference type="Proteomes" id="UP000183206">
    <property type="component" value="Unassembled WGS sequence"/>
</dbReference>
<comment type="caution">
    <text evidence="3">The sequence shown here is derived from an EMBL/GenBank/DDBJ whole genome shotgun (WGS) entry which is preliminary data.</text>
</comment>
<dbReference type="AlphaFoldDB" id="A0A1J4V5J7"/>
<evidence type="ECO:0000259" key="2">
    <source>
        <dbReference type="Pfam" id="PF04892"/>
    </source>
</evidence>
<feature type="transmembrane region" description="Helical" evidence="1">
    <location>
        <begin position="142"/>
        <end position="163"/>
    </location>
</feature>
<reference evidence="3 4" key="1">
    <citation type="journal article" date="2016" name="Environ. Microbiol.">
        <title>Genomic resolution of a cold subsurface aquifer community provides metabolic insights for novel microbes adapted to high CO concentrations.</title>
        <authorList>
            <person name="Probst A.J."/>
            <person name="Castelle C.J."/>
            <person name="Singh A."/>
            <person name="Brown C.T."/>
            <person name="Anantharaman K."/>
            <person name="Sharon I."/>
            <person name="Hug L.A."/>
            <person name="Burstein D."/>
            <person name="Emerson J.B."/>
            <person name="Thomas B.C."/>
            <person name="Banfield J.F."/>
        </authorList>
    </citation>
    <scope>NUCLEOTIDE SEQUENCE [LARGE SCALE GENOMIC DNA]</scope>
    <source>
        <strain evidence="3">CG1_02_47_685</strain>
    </source>
</reference>
<evidence type="ECO:0000313" key="4">
    <source>
        <dbReference type="Proteomes" id="UP000183206"/>
    </source>
</evidence>
<keyword evidence="1" id="KW-0472">Membrane</keyword>
<evidence type="ECO:0000256" key="1">
    <source>
        <dbReference type="SAM" id="Phobius"/>
    </source>
</evidence>
<sequence>MFSIRKNIVLEIILWATFLAYFLFLVKAVLLKFLPPDLIADQMHRIDNELISRSFANSNLIPFKTIIGYIVNPISAKIAIGNVLGNIIVFIPVGILAPFLILKKYEFWGSFKVSLLTSFGISLAFEVIQLLTYFGSFDVDDLILNTFGGVLGFFIGYLFVNLYHNFMMKYHGKTVEH</sequence>